<dbReference type="Pfam" id="PF00691">
    <property type="entry name" value="OmpA"/>
    <property type="match status" value="1"/>
</dbReference>
<dbReference type="InterPro" id="IPR006665">
    <property type="entry name" value="OmpA-like"/>
</dbReference>
<dbReference type="InterPro" id="IPR011659">
    <property type="entry name" value="WD40"/>
</dbReference>
<proteinExistence type="predicted"/>
<sequence>MKLPAFICALLFVFSAQAQSTFIPKNLGSGINTAYDEVNPVISPDRKTIFFSRKDHPQNGYGAKKSADIWISSLQADGTWSTAERAASLNLGQYNYALALTADGNTLLLYTDEGLSLSSKQNDTWSAPQKLNIKASSDATLSADGKSLLYRKGSKLYILEKNDNGSWKEAVIAEGIKGKIQTPHLLIDNKTIYYTAERKDKGKDIFIIKRLDTEWTAWSAPIALNDTINTAGDESALKTNINGAWGYYSSTTNSTGKGDIFEVKLFEDRPYVLVTGKVVNAKTKRVLKGKDITIVMDGKPVEHAINKDSATFEIKVPFGKSHSIAAELYQYGAKPHTIDASRDKEYREVTIDLEEEPVSFVLLKGKLLIKNTDQTIPASAKAKIIVDGEEIDSAVIDPVKGTYTIKLNHGTIYYVQVSAQHFESLPDVVDLKSIDGYEEVTFDLQADAEKMAIVTGRIIDKKTGNVLATGTRADVKVEGVSSVAAVVDSLTSEYELRFPLKDRYTLSAVVPDYYPVYETIDVVNETNEVRITHDLIVVPVERGQSVLLNNIVFEPGKTVLAAASFPELDRLAAYLEANPHVKIDIGAHTNPSTKVSTANQAKAIATYLIGKGIAKNRITYHGYGTSKPVAPNKTPEGKALNKRIEFTFLEK</sequence>
<dbReference type="SUPFAM" id="SSF82171">
    <property type="entry name" value="DPP6 N-terminal domain-like"/>
    <property type="match status" value="1"/>
</dbReference>
<accession>A0ABW3K1Z9</accession>
<dbReference type="InterPro" id="IPR036737">
    <property type="entry name" value="OmpA-like_sf"/>
</dbReference>
<dbReference type="Pfam" id="PF07676">
    <property type="entry name" value="PD40"/>
    <property type="match status" value="1"/>
</dbReference>
<evidence type="ECO:0000313" key="5">
    <source>
        <dbReference type="Proteomes" id="UP001597112"/>
    </source>
</evidence>
<organism evidence="4 5">
    <name type="scientific">Ohtaekwangia kribbensis</name>
    <dbReference type="NCBI Taxonomy" id="688913"/>
    <lineage>
        <taxon>Bacteria</taxon>
        <taxon>Pseudomonadati</taxon>
        <taxon>Bacteroidota</taxon>
        <taxon>Cytophagia</taxon>
        <taxon>Cytophagales</taxon>
        <taxon>Fulvivirgaceae</taxon>
        <taxon>Ohtaekwangia</taxon>
    </lineage>
</organism>
<dbReference type="InterPro" id="IPR011042">
    <property type="entry name" value="6-blade_b-propeller_TolB-like"/>
</dbReference>
<keyword evidence="2" id="KW-0732">Signal</keyword>
<keyword evidence="1" id="KW-0472">Membrane</keyword>
<dbReference type="Proteomes" id="UP001597112">
    <property type="component" value="Unassembled WGS sequence"/>
</dbReference>
<feature type="domain" description="OmpA-like" evidence="3">
    <location>
        <begin position="540"/>
        <end position="651"/>
    </location>
</feature>
<dbReference type="PROSITE" id="PS51123">
    <property type="entry name" value="OMPA_2"/>
    <property type="match status" value="1"/>
</dbReference>
<protein>
    <submittedName>
        <fullName evidence="4">OmpA family protein</fullName>
    </submittedName>
</protein>
<dbReference type="SUPFAM" id="SSF103088">
    <property type="entry name" value="OmpA-like"/>
    <property type="match status" value="1"/>
</dbReference>
<evidence type="ECO:0000256" key="1">
    <source>
        <dbReference type="PROSITE-ProRule" id="PRU00473"/>
    </source>
</evidence>
<evidence type="ECO:0000259" key="3">
    <source>
        <dbReference type="PROSITE" id="PS51123"/>
    </source>
</evidence>
<dbReference type="PANTHER" id="PTHR30329">
    <property type="entry name" value="STATOR ELEMENT OF FLAGELLAR MOTOR COMPLEX"/>
    <property type="match status" value="1"/>
</dbReference>
<dbReference type="Gene3D" id="3.30.1330.60">
    <property type="entry name" value="OmpA-like domain"/>
    <property type="match status" value="1"/>
</dbReference>
<gene>
    <name evidence="4" type="ORF">ACFQ21_12930</name>
</gene>
<dbReference type="PANTHER" id="PTHR30329:SF21">
    <property type="entry name" value="LIPOPROTEIN YIAD-RELATED"/>
    <property type="match status" value="1"/>
</dbReference>
<reference evidence="5" key="1">
    <citation type="journal article" date="2019" name="Int. J. Syst. Evol. Microbiol.">
        <title>The Global Catalogue of Microorganisms (GCM) 10K type strain sequencing project: providing services to taxonomists for standard genome sequencing and annotation.</title>
        <authorList>
            <consortium name="The Broad Institute Genomics Platform"/>
            <consortium name="The Broad Institute Genome Sequencing Center for Infectious Disease"/>
            <person name="Wu L."/>
            <person name="Ma J."/>
        </authorList>
    </citation>
    <scope>NUCLEOTIDE SEQUENCE [LARGE SCALE GENOMIC DNA]</scope>
    <source>
        <strain evidence="5">CCUG 58938</strain>
    </source>
</reference>
<dbReference type="CDD" id="cd07185">
    <property type="entry name" value="OmpA_C-like"/>
    <property type="match status" value="1"/>
</dbReference>
<feature type="chain" id="PRO_5046125723" evidence="2">
    <location>
        <begin position="19"/>
        <end position="651"/>
    </location>
</feature>
<name>A0ABW3K1Z9_9BACT</name>
<comment type="caution">
    <text evidence="4">The sequence shown here is derived from an EMBL/GenBank/DDBJ whole genome shotgun (WGS) entry which is preliminary data.</text>
</comment>
<feature type="signal peptide" evidence="2">
    <location>
        <begin position="1"/>
        <end position="18"/>
    </location>
</feature>
<dbReference type="RefSeq" id="WP_377579616.1">
    <property type="nucleotide sequence ID" value="NZ_JBHTKA010000003.1"/>
</dbReference>
<dbReference type="Gene3D" id="2.120.10.30">
    <property type="entry name" value="TolB, C-terminal domain"/>
    <property type="match status" value="1"/>
</dbReference>
<evidence type="ECO:0000256" key="2">
    <source>
        <dbReference type="SAM" id="SignalP"/>
    </source>
</evidence>
<dbReference type="EMBL" id="JBHTKA010000003">
    <property type="protein sequence ID" value="MFD1000219.1"/>
    <property type="molecule type" value="Genomic_DNA"/>
</dbReference>
<dbReference type="InterPro" id="IPR050330">
    <property type="entry name" value="Bact_OuterMem_StrucFunc"/>
</dbReference>
<evidence type="ECO:0000313" key="4">
    <source>
        <dbReference type="EMBL" id="MFD1000219.1"/>
    </source>
</evidence>
<keyword evidence="5" id="KW-1185">Reference proteome</keyword>